<name>A0A927CZH8_9BACI</name>
<sequence>MEIVWEEQAIAKLTQLTDGKQGYVKLIYDSEDCGCGDDGVSTLWFISEPEGNEMVVKTNIGDMLVDQDKLIYMDEEMTIAWVEDFNSFRLKNKNGIINPFMHFYNWVK</sequence>
<dbReference type="SUPFAM" id="SSF89360">
    <property type="entry name" value="HesB-like domain"/>
    <property type="match status" value="1"/>
</dbReference>
<dbReference type="InterPro" id="IPR000361">
    <property type="entry name" value="ATAP_core_dom"/>
</dbReference>
<evidence type="ECO:0000313" key="3">
    <source>
        <dbReference type="Proteomes" id="UP000602076"/>
    </source>
</evidence>
<dbReference type="RefSeq" id="WP_190999489.1">
    <property type="nucleotide sequence ID" value="NZ_JACXSI010000049.1"/>
</dbReference>
<proteinExistence type="predicted"/>
<dbReference type="Gene3D" id="2.60.300.12">
    <property type="entry name" value="HesB-like domain"/>
    <property type="match status" value="1"/>
</dbReference>
<evidence type="ECO:0000313" key="2">
    <source>
        <dbReference type="EMBL" id="MBD3109954.1"/>
    </source>
</evidence>
<dbReference type="InterPro" id="IPR035903">
    <property type="entry name" value="HesB-like_dom_sf"/>
</dbReference>
<dbReference type="EMBL" id="JACXSI010000049">
    <property type="protein sequence ID" value="MBD3109954.1"/>
    <property type="molecule type" value="Genomic_DNA"/>
</dbReference>
<dbReference type="Pfam" id="PF01521">
    <property type="entry name" value="Fe-S_biosyn"/>
    <property type="match status" value="1"/>
</dbReference>
<reference evidence="2" key="1">
    <citation type="submission" date="2020-09" db="EMBL/GenBank/DDBJ databases">
        <title>Bacillus faecalis sp. nov., a moderately halophilic bacterium isolated from cow faeces.</title>
        <authorList>
            <person name="Jiang L."/>
            <person name="Lee J."/>
        </authorList>
    </citation>
    <scope>NUCLEOTIDE SEQUENCE</scope>
    <source>
        <strain evidence="2">AGMB 02131</strain>
    </source>
</reference>
<evidence type="ECO:0000259" key="1">
    <source>
        <dbReference type="Pfam" id="PF01521"/>
    </source>
</evidence>
<dbReference type="Proteomes" id="UP000602076">
    <property type="component" value="Unassembled WGS sequence"/>
</dbReference>
<gene>
    <name evidence="2" type="ORF">IEO70_16565</name>
</gene>
<dbReference type="AlphaFoldDB" id="A0A927CZH8"/>
<protein>
    <submittedName>
        <fullName evidence="2">Iron-sulfur cluster biosynthesis family protein</fullName>
    </submittedName>
</protein>
<comment type="caution">
    <text evidence="2">The sequence shown here is derived from an EMBL/GenBank/DDBJ whole genome shotgun (WGS) entry which is preliminary data.</text>
</comment>
<organism evidence="2 3">
    <name type="scientific">Peribacillus faecalis</name>
    <dbReference type="NCBI Taxonomy" id="2772559"/>
    <lineage>
        <taxon>Bacteria</taxon>
        <taxon>Bacillati</taxon>
        <taxon>Bacillota</taxon>
        <taxon>Bacilli</taxon>
        <taxon>Bacillales</taxon>
        <taxon>Bacillaceae</taxon>
        <taxon>Peribacillus</taxon>
    </lineage>
</organism>
<keyword evidence="3" id="KW-1185">Reference proteome</keyword>
<accession>A0A927CZH8</accession>
<feature type="domain" description="Core" evidence="1">
    <location>
        <begin position="1"/>
        <end position="101"/>
    </location>
</feature>